<dbReference type="RefSeq" id="WP_149285125.1">
    <property type="nucleotide sequence ID" value="NZ_CP038437.2"/>
</dbReference>
<evidence type="ECO:0000259" key="1">
    <source>
        <dbReference type="Pfam" id="PF18426"/>
    </source>
</evidence>
<keyword evidence="4" id="KW-1185">Reference proteome</keyword>
<evidence type="ECO:0000313" key="4">
    <source>
        <dbReference type="Proteomes" id="UP000324285"/>
    </source>
</evidence>
<dbReference type="AlphaFoldDB" id="A0A5C1NJ34"/>
<dbReference type="Pfam" id="PF18443">
    <property type="entry name" value="Tli4_N"/>
    <property type="match status" value="1"/>
</dbReference>
<feature type="domain" description="Tle cognate immunity protein 4 N-terminal" evidence="2">
    <location>
        <begin position="63"/>
        <end position="203"/>
    </location>
</feature>
<evidence type="ECO:0000259" key="2">
    <source>
        <dbReference type="Pfam" id="PF18443"/>
    </source>
</evidence>
<gene>
    <name evidence="3" type="ORF">E4T21_11570</name>
</gene>
<dbReference type="EMBL" id="CP038437">
    <property type="protein sequence ID" value="QEM82115.1"/>
    <property type="molecule type" value="Genomic_DNA"/>
</dbReference>
<dbReference type="InterPro" id="IPR040761">
    <property type="entry name" value="Tli4_N"/>
</dbReference>
<dbReference type="OrthoDB" id="8752886at2"/>
<sequence>MNQLFHKRRDIKQLESWTMLKSTGQCLLIVAIAMLAACDKGVPAMTEDEQRTVQEYTDSLAQVCIGRFMVEMPKRMELAYSSLSVNDAKISAQPMSRQMYERLITRRQRELENMERVDPEDAPFLKNIIREEDLVIFDRNEDTGTSDSGRVLEGYRLIDNTMFKVSVKATDLSDDKYTEWRTHLTDNKSGRMQEIRYLLDNLSPLASGDIPEKPGLCFENGFLAGGAEGTIPGHEAPFRIENVTMRYIDRERKDVYFNITTDSWLHQDTTLLDSLSEAKDSLSQDDNGALLRHGKVALEGIDQAEELLVAMTNTASRNDIRYTDFSLEANSLEGNRLAPQVVIVLKNGAYSMVVDEKDRENLEKPSLTDAEAIGLWDAVTRTFHPRPGAF</sequence>
<evidence type="ECO:0008006" key="5">
    <source>
        <dbReference type="Google" id="ProtNLM"/>
    </source>
</evidence>
<reference evidence="3" key="1">
    <citation type="submission" date="2021-02" db="EMBL/GenBank/DDBJ databases">
        <title>Strain Y2R2, a novel species of the genus Halomonas.</title>
        <authorList>
            <person name="Huang H."/>
        </authorList>
    </citation>
    <scope>NUCLEOTIDE SEQUENCE</scope>
    <source>
        <strain evidence="3">Y2R2</strain>
    </source>
</reference>
<dbReference type="KEGG" id="hbh:E4T21_11570"/>
<feature type="domain" description="Tle cognate immunity protein 4 C-terminal" evidence="1">
    <location>
        <begin position="209"/>
        <end position="388"/>
    </location>
</feature>
<evidence type="ECO:0000313" key="3">
    <source>
        <dbReference type="EMBL" id="QEM82115.1"/>
    </source>
</evidence>
<proteinExistence type="predicted"/>
<protein>
    <recommendedName>
        <fullName evidence="5">Tle cognate immunity protein 4 C-terminal domain-containing protein</fullName>
    </recommendedName>
</protein>
<name>A0A5C1NJ34_9GAMM</name>
<dbReference type="InterPro" id="IPR041290">
    <property type="entry name" value="Tli4_C"/>
</dbReference>
<dbReference type="Pfam" id="PF18426">
    <property type="entry name" value="Tli4_C"/>
    <property type="match status" value="1"/>
</dbReference>
<accession>A0A5C1NJ34</accession>
<organism evidence="3 4">
    <name type="scientific">Halomonas binhaiensis</name>
    <dbReference type="NCBI Taxonomy" id="2562282"/>
    <lineage>
        <taxon>Bacteria</taxon>
        <taxon>Pseudomonadati</taxon>
        <taxon>Pseudomonadota</taxon>
        <taxon>Gammaproteobacteria</taxon>
        <taxon>Oceanospirillales</taxon>
        <taxon>Halomonadaceae</taxon>
        <taxon>Halomonas</taxon>
    </lineage>
</organism>
<dbReference type="Proteomes" id="UP000324285">
    <property type="component" value="Chromosome"/>
</dbReference>